<dbReference type="RefSeq" id="WP_092047897.1">
    <property type="nucleotide sequence ID" value="NZ_FOQD01000002.1"/>
</dbReference>
<reference evidence="3" key="1">
    <citation type="submission" date="2016-10" db="EMBL/GenBank/DDBJ databases">
        <authorList>
            <person name="Varghese N."/>
            <person name="Submissions S."/>
        </authorList>
    </citation>
    <scope>NUCLEOTIDE SEQUENCE [LARGE SCALE GENOMIC DNA]</scope>
    <source>
        <strain evidence="3">DSM 26348</strain>
    </source>
</reference>
<feature type="transmembrane region" description="Helical" evidence="1">
    <location>
        <begin position="129"/>
        <end position="145"/>
    </location>
</feature>
<feature type="transmembrane region" description="Helical" evidence="1">
    <location>
        <begin position="35"/>
        <end position="60"/>
    </location>
</feature>
<keyword evidence="1" id="KW-0812">Transmembrane</keyword>
<sequence>MSTLLLMILAALTACGIPIQAIVNARLGTLLANPLLAALISFVTGTLALGIICLIANGGIPKYPSGVHIPAFLYIGGLLGAVFVTVVLVLVPKIGPANVIAATIVGQLVMGLVLDHYGVLGTPQNPVNLVRLSGAALLIVGAWLVKWG</sequence>
<keyword evidence="1" id="KW-1133">Transmembrane helix</keyword>
<evidence type="ECO:0000313" key="3">
    <source>
        <dbReference type="Proteomes" id="UP000199518"/>
    </source>
</evidence>
<name>A0A1I3CB68_9PLAN</name>
<evidence type="ECO:0000313" key="2">
    <source>
        <dbReference type="EMBL" id="SFH71804.1"/>
    </source>
</evidence>
<dbReference type="PANTHER" id="PTHR34821">
    <property type="entry name" value="INNER MEMBRANE PROTEIN YDCZ"/>
    <property type="match status" value="1"/>
</dbReference>
<dbReference type="PANTHER" id="PTHR34821:SF2">
    <property type="entry name" value="INNER MEMBRANE PROTEIN YDCZ"/>
    <property type="match status" value="1"/>
</dbReference>
<proteinExistence type="predicted"/>
<dbReference type="STRING" id="1576369.SAMN05421753_102206"/>
<gene>
    <name evidence="2" type="ORF">SAMN05421753_102206</name>
</gene>
<protein>
    <submittedName>
        <fullName evidence="2">Transporter family-2 protein</fullName>
    </submittedName>
</protein>
<evidence type="ECO:0000256" key="1">
    <source>
        <dbReference type="SAM" id="Phobius"/>
    </source>
</evidence>
<dbReference type="EMBL" id="FOQD01000002">
    <property type="protein sequence ID" value="SFH71804.1"/>
    <property type="molecule type" value="Genomic_DNA"/>
</dbReference>
<accession>A0A1I3CB68</accession>
<dbReference type="Pfam" id="PF04657">
    <property type="entry name" value="DMT_YdcZ"/>
    <property type="match status" value="1"/>
</dbReference>
<dbReference type="Proteomes" id="UP000199518">
    <property type="component" value="Unassembled WGS sequence"/>
</dbReference>
<dbReference type="GO" id="GO:0005886">
    <property type="term" value="C:plasma membrane"/>
    <property type="evidence" value="ECO:0007669"/>
    <property type="project" value="TreeGrafter"/>
</dbReference>
<dbReference type="OrthoDB" id="7864805at2"/>
<dbReference type="InterPro" id="IPR006750">
    <property type="entry name" value="YdcZ"/>
</dbReference>
<feature type="transmembrane region" description="Helical" evidence="1">
    <location>
        <begin position="72"/>
        <end position="91"/>
    </location>
</feature>
<keyword evidence="3" id="KW-1185">Reference proteome</keyword>
<feature type="transmembrane region" description="Helical" evidence="1">
    <location>
        <begin position="97"/>
        <end position="117"/>
    </location>
</feature>
<dbReference type="AlphaFoldDB" id="A0A1I3CB68"/>
<keyword evidence="1" id="KW-0472">Membrane</keyword>
<organism evidence="2 3">
    <name type="scientific">Planctomicrobium piriforme</name>
    <dbReference type="NCBI Taxonomy" id="1576369"/>
    <lineage>
        <taxon>Bacteria</taxon>
        <taxon>Pseudomonadati</taxon>
        <taxon>Planctomycetota</taxon>
        <taxon>Planctomycetia</taxon>
        <taxon>Planctomycetales</taxon>
        <taxon>Planctomycetaceae</taxon>
        <taxon>Planctomicrobium</taxon>
    </lineage>
</organism>